<name>A0AAV3GWE2_ENTFC</name>
<dbReference type="Gene3D" id="3.30.70.1250">
    <property type="entry name" value="Phosphopentomutase"/>
    <property type="match status" value="1"/>
</dbReference>
<dbReference type="NCBIfam" id="TIGR01696">
    <property type="entry name" value="deoB"/>
    <property type="match status" value="1"/>
</dbReference>
<dbReference type="AlphaFoldDB" id="A0AAV3GWE2"/>
<evidence type="ECO:0000256" key="6">
    <source>
        <dbReference type="HAMAP-Rule" id="MF_00740"/>
    </source>
</evidence>
<dbReference type="GO" id="GO:0030145">
    <property type="term" value="F:manganese ion binding"/>
    <property type="evidence" value="ECO:0007669"/>
    <property type="project" value="UniProtKB-UniRule"/>
</dbReference>
<feature type="binding site" evidence="6">
    <location>
        <position position="314"/>
    </location>
    <ligand>
        <name>Mn(2+)</name>
        <dbReference type="ChEBI" id="CHEBI:29035"/>
        <label>2</label>
    </ligand>
</feature>
<dbReference type="InterPro" id="IPR006124">
    <property type="entry name" value="Metalloenzyme"/>
</dbReference>
<gene>
    <name evidence="6" type="primary">deoB</name>
    <name evidence="9" type="ORF">HMPREF1378_01411</name>
</gene>
<dbReference type="CDD" id="cd16009">
    <property type="entry name" value="PPM"/>
    <property type="match status" value="1"/>
</dbReference>
<dbReference type="GO" id="GO:0009117">
    <property type="term" value="P:nucleotide metabolic process"/>
    <property type="evidence" value="ECO:0007669"/>
    <property type="project" value="UniProtKB-UniRule"/>
</dbReference>
<comment type="function">
    <text evidence="6">Isomerase that catalyzes the conversion of deoxy-ribose 1-phosphate (dRib-1-P) and ribose 1-phosphate (Rib-1-P) to deoxy-ribose 5-phosphate (dRib-5-P) and ribose 5-phosphate (Rib-5-P), respectively.</text>
</comment>
<dbReference type="InterPro" id="IPR017850">
    <property type="entry name" value="Alkaline_phosphatase_core_sf"/>
</dbReference>
<evidence type="ECO:0000313" key="9">
    <source>
        <dbReference type="EMBL" id="EJX52978.1"/>
    </source>
</evidence>
<feature type="domain" description="Metalloenzyme" evidence="8">
    <location>
        <begin position="29"/>
        <end position="401"/>
    </location>
</feature>
<dbReference type="PIRSF" id="PIRSF001491">
    <property type="entry name" value="Ppentomutase"/>
    <property type="match status" value="1"/>
</dbReference>
<keyword evidence="2 6" id="KW-0963">Cytoplasm</keyword>
<evidence type="ECO:0000259" key="8">
    <source>
        <dbReference type="Pfam" id="PF01676"/>
    </source>
</evidence>
<dbReference type="InterPro" id="IPR024052">
    <property type="entry name" value="Phosphopentomutase_DeoB_cap_sf"/>
</dbReference>
<comment type="caution">
    <text evidence="9">The sequence shown here is derived from an EMBL/GenBank/DDBJ whole genome shotgun (WGS) entry which is preliminary data.</text>
</comment>
<accession>A0AAV3GWE2</accession>
<evidence type="ECO:0000256" key="2">
    <source>
        <dbReference type="ARBA" id="ARBA00022490"/>
    </source>
</evidence>
<dbReference type="HAMAP" id="MF_00740">
    <property type="entry name" value="Phosphopentomut"/>
    <property type="match status" value="1"/>
</dbReference>
<feature type="binding site" evidence="6">
    <location>
        <position position="351"/>
    </location>
    <ligand>
        <name>Mn(2+)</name>
        <dbReference type="ChEBI" id="CHEBI:29035"/>
        <label>1</label>
    </ligand>
</feature>
<feature type="binding site" evidence="6">
    <location>
        <position position="350"/>
    </location>
    <ligand>
        <name>Mn(2+)</name>
        <dbReference type="ChEBI" id="CHEBI:29035"/>
        <label>1</label>
    </ligand>
</feature>
<dbReference type="NCBIfam" id="NF003766">
    <property type="entry name" value="PRK05362.1"/>
    <property type="match status" value="1"/>
</dbReference>
<keyword evidence="3 6" id="KW-0479">Metal-binding</keyword>
<dbReference type="GO" id="GO:0043094">
    <property type="term" value="P:metabolic compound salvage"/>
    <property type="evidence" value="ECO:0007669"/>
    <property type="project" value="UniProtKB-UniRule"/>
</dbReference>
<dbReference type="Proteomes" id="UP000006402">
    <property type="component" value="Unassembled WGS sequence"/>
</dbReference>
<comment type="cofactor">
    <cofactor evidence="6">
        <name>Mn(2+)</name>
        <dbReference type="ChEBI" id="CHEBI:29035"/>
    </cofactor>
    <text evidence="6">Binds 2 manganese ions.</text>
</comment>
<dbReference type="Gene3D" id="3.40.720.10">
    <property type="entry name" value="Alkaline Phosphatase, subunit A"/>
    <property type="match status" value="1"/>
</dbReference>
<reference evidence="9 10" key="1">
    <citation type="submission" date="2012-04" db="EMBL/GenBank/DDBJ databases">
        <authorList>
            <person name="Weinstock G."/>
            <person name="Sodergren E."/>
            <person name="Lobos E.A."/>
            <person name="Fulton L."/>
            <person name="Fulton R."/>
            <person name="Courtney L."/>
            <person name="Fronick C."/>
            <person name="O'Laughlin M."/>
            <person name="Godfrey J."/>
            <person name="Wilson R.M."/>
            <person name="Miner T."/>
            <person name="Farmer C."/>
            <person name="Delehaunty K."/>
            <person name="Cordes M."/>
            <person name="Minx P."/>
            <person name="Tomlinson C."/>
            <person name="Chen J."/>
            <person name="Wollam A."/>
            <person name="Pepin K.H."/>
            <person name="Bhonagiri V."/>
            <person name="Zhang X."/>
            <person name="Suruliraj S."/>
            <person name="Warren W."/>
            <person name="Mitreva M."/>
            <person name="Mardis E.R."/>
            <person name="Wilson R.K."/>
        </authorList>
    </citation>
    <scope>NUCLEOTIDE SEQUENCE [LARGE SCALE GENOMIC DNA]</scope>
    <source>
        <strain evidence="9 10">R496</strain>
    </source>
</reference>
<dbReference type="PANTHER" id="PTHR21110">
    <property type="entry name" value="PHOSPHOPENTOMUTASE"/>
    <property type="match status" value="1"/>
</dbReference>
<dbReference type="EMBL" id="AMAH01000109">
    <property type="protein sequence ID" value="EJX52978.1"/>
    <property type="molecule type" value="Genomic_DNA"/>
</dbReference>
<dbReference type="GO" id="GO:0006018">
    <property type="term" value="P:2-deoxyribose 1-phosphate catabolic process"/>
    <property type="evidence" value="ECO:0007669"/>
    <property type="project" value="UniProtKB-UniRule"/>
</dbReference>
<feature type="binding site" evidence="6">
    <location>
        <position position="362"/>
    </location>
    <ligand>
        <name>Mn(2+)</name>
        <dbReference type="ChEBI" id="CHEBI:29035"/>
        <label>2</label>
    </ligand>
</feature>
<proteinExistence type="inferred from homology"/>
<dbReference type="GO" id="GO:0000287">
    <property type="term" value="F:magnesium ion binding"/>
    <property type="evidence" value="ECO:0007669"/>
    <property type="project" value="UniProtKB-UniRule"/>
</dbReference>
<organism evidence="9 10">
    <name type="scientific">Enterococcus faecium R496</name>
    <dbReference type="NCBI Taxonomy" id="1134836"/>
    <lineage>
        <taxon>Bacteria</taxon>
        <taxon>Bacillati</taxon>
        <taxon>Bacillota</taxon>
        <taxon>Bacilli</taxon>
        <taxon>Lactobacillales</taxon>
        <taxon>Enterococcaceae</taxon>
        <taxon>Enterococcus</taxon>
    </lineage>
</organism>
<evidence type="ECO:0000256" key="4">
    <source>
        <dbReference type="ARBA" id="ARBA00023211"/>
    </source>
</evidence>
<dbReference type="GO" id="GO:0008973">
    <property type="term" value="F:phosphopentomutase activity"/>
    <property type="evidence" value="ECO:0007669"/>
    <property type="project" value="UniProtKB-UniRule"/>
</dbReference>
<comment type="similarity">
    <text evidence="1 6">Belongs to the phosphopentomutase family.</text>
</comment>
<keyword evidence="4 6" id="KW-0464">Manganese</keyword>
<evidence type="ECO:0000256" key="7">
    <source>
        <dbReference type="NCBIfam" id="TIGR01696"/>
    </source>
</evidence>
<dbReference type="SUPFAM" id="SSF143856">
    <property type="entry name" value="DeoB insert domain-like"/>
    <property type="match status" value="1"/>
</dbReference>
<comment type="catalytic activity">
    <reaction evidence="6">
        <text>alpha-D-ribose 1-phosphate = D-ribose 5-phosphate</text>
        <dbReference type="Rhea" id="RHEA:18793"/>
        <dbReference type="ChEBI" id="CHEBI:57720"/>
        <dbReference type="ChEBI" id="CHEBI:78346"/>
        <dbReference type="EC" id="5.4.2.7"/>
    </reaction>
</comment>
<keyword evidence="5 6" id="KW-0413">Isomerase</keyword>
<evidence type="ECO:0000256" key="1">
    <source>
        <dbReference type="ARBA" id="ARBA00010373"/>
    </source>
</evidence>
<sequence>MGYGKCFSSRPFCFKGNKNKKKEGIIMFKRVHLIVMDSVGIGEAPDADKFGDVGSDTLGHIAKEAGLNVPHLEQLGLGTIRPLEGVESVKDHQGYATKLEEVSVGKDTMTGHWEIMGLNIKTPFRVFPNGFPDDLIKQIEEFSGRKVVCNKPYSGTAVIDDYGEHQMKTGDLIVYTSADPVLQIAAHEEIIPLEELYRICQFVRDITKDDPYMIGRIIARPYVGEPGDFTRTSNRHDYALNPFGHTVLDSLKEAGKDVIAVGKINDIFNGQGITESVRTKSNMDGVDQLLKVMKNDFSGISFTNLVDFDALYGHRRDVVGYAHAIEEFDLRIPELLEAMEEDDLLMITADHGNDPTFTGTDHTREYVPLLVYSKKMKEQGALPQGYYSDISATIAENFSVSSTENGESFLKLLK</sequence>
<comment type="catalytic activity">
    <reaction evidence="6">
        <text>2-deoxy-alpha-D-ribose 1-phosphate = 2-deoxy-D-ribose 5-phosphate</text>
        <dbReference type="Rhea" id="RHEA:27658"/>
        <dbReference type="ChEBI" id="CHEBI:57259"/>
        <dbReference type="ChEBI" id="CHEBI:62877"/>
        <dbReference type="EC" id="5.4.2.7"/>
    </reaction>
</comment>
<dbReference type="InterPro" id="IPR010045">
    <property type="entry name" value="DeoB"/>
</dbReference>
<comment type="pathway">
    <text evidence="6">Carbohydrate degradation; 2-deoxy-D-ribose 1-phosphate degradation; D-glyceraldehyde 3-phosphate and acetaldehyde from 2-deoxy-alpha-D-ribose 1-phosphate: step 1/2.</text>
</comment>
<evidence type="ECO:0000256" key="3">
    <source>
        <dbReference type="ARBA" id="ARBA00022723"/>
    </source>
</evidence>
<feature type="binding site" evidence="6">
    <location>
        <position position="309"/>
    </location>
    <ligand>
        <name>Mn(2+)</name>
        <dbReference type="ChEBI" id="CHEBI:29035"/>
        <label>2</label>
    </ligand>
</feature>
<dbReference type="Pfam" id="PF01676">
    <property type="entry name" value="Metalloenzyme"/>
    <property type="match status" value="1"/>
</dbReference>
<dbReference type="GO" id="GO:0005829">
    <property type="term" value="C:cytosol"/>
    <property type="evidence" value="ECO:0007669"/>
    <property type="project" value="TreeGrafter"/>
</dbReference>
<protein>
    <recommendedName>
        <fullName evidence="6 7">Phosphopentomutase</fullName>
        <ecNumber evidence="6 7">5.4.2.7</ecNumber>
    </recommendedName>
    <alternativeName>
        <fullName evidence="6">Phosphodeoxyribomutase</fullName>
    </alternativeName>
</protein>
<evidence type="ECO:0000256" key="5">
    <source>
        <dbReference type="ARBA" id="ARBA00023235"/>
    </source>
</evidence>
<evidence type="ECO:0000313" key="10">
    <source>
        <dbReference type="Proteomes" id="UP000006402"/>
    </source>
</evidence>
<feature type="binding site" evidence="6">
    <location>
        <position position="37"/>
    </location>
    <ligand>
        <name>Mn(2+)</name>
        <dbReference type="ChEBI" id="CHEBI:29035"/>
        <label>1</label>
    </ligand>
</feature>
<dbReference type="SUPFAM" id="SSF53649">
    <property type="entry name" value="Alkaline phosphatase-like"/>
    <property type="match status" value="1"/>
</dbReference>
<dbReference type="FunFam" id="3.30.70.1250:FF:000001">
    <property type="entry name" value="Phosphopentomutase"/>
    <property type="match status" value="1"/>
</dbReference>
<dbReference type="PANTHER" id="PTHR21110:SF0">
    <property type="entry name" value="PHOSPHOPENTOMUTASE"/>
    <property type="match status" value="1"/>
</dbReference>
<dbReference type="EC" id="5.4.2.7" evidence="6 7"/>
<comment type="subcellular location">
    <subcellularLocation>
        <location evidence="6">Cytoplasm</location>
    </subcellularLocation>
</comment>